<dbReference type="Pfam" id="PF02896">
    <property type="entry name" value="PEP-utilizers_C"/>
    <property type="match status" value="1"/>
</dbReference>
<accession>A0A3A6PUB3</accession>
<keyword evidence="10" id="KW-0067">ATP-binding</keyword>
<dbReference type="Pfam" id="PF00391">
    <property type="entry name" value="PEP-utilizers"/>
    <property type="match status" value="1"/>
</dbReference>
<evidence type="ECO:0000313" key="18">
    <source>
        <dbReference type="Proteomes" id="UP000276588"/>
    </source>
</evidence>
<evidence type="ECO:0000256" key="12">
    <source>
        <dbReference type="ARBA" id="ARBA00033470"/>
    </source>
</evidence>
<dbReference type="AlphaFoldDB" id="A0A3A6PUB3"/>
<keyword evidence="18" id="KW-1185">Reference proteome</keyword>
<dbReference type="OrthoDB" id="23397at2157"/>
<protein>
    <recommendedName>
        <fullName evidence="5">pyruvate, water dikinase</fullName>
        <ecNumber evidence="5">2.7.9.2</ecNumber>
    </recommendedName>
    <alternativeName>
        <fullName evidence="12">Pyruvate, water dikinase</fullName>
    </alternativeName>
</protein>
<sequence>MAHVLRLTDQAIDRSNAGGKAMSLQQLHQTGADVPDGFTVTTQSYRDHLEKIALGNVDRYLRSGDLGEKAAELRDEILNTAVPSTVSEEILQVYDDEFAAGDRVAVRSSATAEDMDEASFAGQQDTYLNVQRDELIQRIKECWASLFTKRACVYRERNDISHADAEMAVVVQQMVDATVSGVLFTSDPVSGDEKMTIESAWGLGEGVVAGEVTPDRFVVDGETGELLTTDLSTKRQQYTWSGDDTELIAVPEAKQEARTLTDDQIQTLWTTAQEITDYFGEPQDIEWAIDDGELYILQSRPITSITSSATADTETGVIVEGLGASPGTAAGTVRQIEQIDETDRITGGDILVTGVTTPDMVPAMQRAAAVVTDEGGMTSHAAIVSRELGVPSVVGATDATEILTDGQTVTVDGDKGVVTAGGDDETAQEQTDDLDELRPETPVTPMTATDIKVNVSLPQAAERGAATGADGVGLLRLEHLILGLEQTPTSYIEEHGENAFVNELVEGIQTVADEFYARPVRIRTLDAPTDEFRKLEGGESEPVEDNPMLGHRGIRRSLATETVFRYQLKAFQRLRSVGYDNVEIMFPLVNDADDVDTIMEIMADVGIDTAKTRWGVMIETPAAALQVESITDRPVDFVSFGTNDLTQYTLAVDRNNERVSDRFDETHDAVLTLITDVIEVCRAKDVDTSICGEAASKPTMIRQLIESGVTSLSVNIDAVRDTQHEVKRREQRLLLDSALAERSE</sequence>
<dbReference type="RefSeq" id="WP_120101388.1">
    <property type="nucleotide sequence ID" value="NZ_QKNY01000005.1"/>
</dbReference>
<evidence type="ECO:0000256" key="10">
    <source>
        <dbReference type="ARBA" id="ARBA00022840"/>
    </source>
</evidence>
<keyword evidence="9" id="KW-0418">Kinase</keyword>
<dbReference type="GO" id="GO:0006094">
    <property type="term" value="P:gluconeogenesis"/>
    <property type="evidence" value="ECO:0007669"/>
    <property type="project" value="UniProtKB-UniPathway"/>
</dbReference>
<dbReference type="EMBL" id="QKNY01000005">
    <property type="protein sequence ID" value="RJX44086.1"/>
    <property type="molecule type" value="Genomic_DNA"/>
</dbReference>
<evidence type="ECO:0000256" key="9">
    <source>
        <dbReference type="ARBA" id="ARBA00022777"/>
    </source>
</evidence>
<keyword evidence="17" id="KW-0670">Pyruvate</keyword>
<dbReference type="InterPro" id="IPR040442">
    <property type="entry name" value="Pyrv_kinase-like_dom_sf"/>
</dbReference>
<comment type="function">
    <text evidence="2">Catalyzes the phosphorylation of pyruvate to phosphoenolpyruvate.</text>
</comment>
<keyword evidence="6" id="KW-0808">Transferase</keyword>
<evidence type="ECO:0000256" key="8">
    <source>
        <dbReference type="ARBA" id="ARBA00022741"/>
    </source>
</evidence>
<keyword evidence="8" id="KW-0547">Nucleotide-binding</keyword>
<dbReference type="Pfam" id="PF01326">
    <property type="entry name" value="PPDK_N"/>
    <property type="match status" value="1"/>
</dbReference>
<dbReference type="Gene3D" id="3.20.20.60">
    <property type="entry name" value="Phosphoenolpyruvate-binding domains"/>
    <property type="match status" value="1"/>
</dbReference>
<name>A0A3A6PUB3_9EURY</name>
<evidence type="ECO:0000256" key="5">
    <source>
        <dbReference type="ARBA" id="ARBA00011996"/>
    </source>
</evidence>
<feature type="domain" description="Pyruvate phosphate dikinase AMP/ATP-binding" evidence="15">
    <location>
        <begin position="16"/>
        <end position="312"/>
    </location>
</feature>
<evidence type="ECO:0000256" key="6">
    <source>
        <dbReference type="ARBA" id="ARBA00022679"/>
    </source>
</evidence>
<proteinExistence type="inferred from homology"/>
<evidence type="ECO:0000313" key="17">
    <source>
        <dbReference type="EMBL" id="RJX44086.1"/>
    </source>
</evidence>
<dbReference type="PRINTS" id="PR01736">
    <property type="entry name" value="PHPHTRNFRASE"/>
</dbReference>
<dbReference type="NCBIfam" id="TIGR01418">
    <property type="entry name" value="PEP_synth"/>
    <property type="match status" value="1"/>
</dbReference>
<dbReference type="PROSITE" id="PS00742">
    <property type="entry name" value="PEP_ENZYMES_2"/>
    <property type="match status" value="1"/>
</dbReference>
<comment type="similarity">
    <text evidence="4">Belongs to the PEP-utilizing enzyme family.</text>
</comment>
<feature type="domain" description="PEP-utilising enzyme mobile" evidence="14">
    <location>
        <begin position="347"/>
        <end position="416"/>
    </location>
</feature>
<dbReference type="Proteomes" id="UP000276588">
    <property type="component" value="Unassembled WGS sequence"/>
</dbReference>
<dbReference type="PANTHER" id="PTHR43030:SF1">
    <property type="entry name" value="PHOSPHOENOLPYRUVATE SYNTHASE"/>
    <property type="match status" value="1"/>
</dbReference>
<dbReference type="PANTHER" id="PTHR43030">
    <property type="entry name" value="PHOSPHOENOLPYRUVATE SYNTHASE"/>
    <property type="match status" value="1"/>
</dbReference>
<dbReference type="UniPathway" id="UPA00138"/>
<evidence type="ECO:0000256" key="13">
    <source>
        <dbReference type="ARBA" id="ARBA00047700"/>
    </source>
</evidence>
<dbReference type="Gene3D" id="3.30.1490.20">
    <property type="entry name" value="ATP-grasp fold, A domain"/>
    <property type="match status" value="1"/>
</dbReference>
<dbReference type="InterPro" id="IPR023151">
    <property type="entry name" value="PEP_util_CS"/>
</dbReference>
<feature type="domain" description="PEP-utilising enzyme C-terminal" evidence="16">
    <location>
        <begin position="441"/>
        <end position="729"/>
    </location>
</feature>
<dbReference type="InterPro" id="IPR000121">
    <property type="entry name" value="PEP_util_C"/>
</dbReference>
<organism evidence="17 18">
    <name type="scientific">Halonotius aquaticus</name>
    <dbReference type="NCBI Taxonomy" id="2216978"/>
    <lineage>
        <taxon>Archaea</taxon>
        <taxon>Methanobacteriati</taxon>
        <taxon>Methanobacteriota</taxon>
        <taxon>Stenosarchaea group</taxon>
        <taxon>Halobacteria</taxon>
        <taxon>Halobacteriales</taxon>
        <taxon>Haloferacaceae</taxon>
        <taxon>Halonotius</taxon>
    </lineage>
</organism>
<dbReference type="GO" id="GO:0005524">
    <property type="term" value="F:ATP binding"/>
    <property type="evidence" value="ECO:0007669"/>
    <property type="project" value="UniProtKB-KW"/>
</dbReference>
<dbReference type="InterPro" id="IPR036637">
    <property type="entry name" value="Phosphohistidine_dom_sf"/>
</dbReference>
<dbReference type="InterPro" id="IPR013815">
    <property type="entry name" value="ATP_grasp_subdomain_1"/>
</dbReference>
<dbReference type="InterPro" id="IPR008279">
    <property type="entry name" value="PEP-util_enz_mobile_dom"/>
</dbReference>
<dbReference type="GO" id="GO:0046872">
    <property type="term" value="F:metal ion binding"/>
    <property type="evidence" value="ECO:0007669"/>
    <property type="project" value="UniProtKB-KW"/>
</dbReference>
<keyword evidence="7" id="KW-0479">Metal-binding</keyword>
<dbReference type="InterPro" id="IPR006319">
    <property type="entry name" value="PEP_synth"/>
</dbReference>
<evidence type="ECO:0000256" key="2">
    <source>
        <dbReference type="ARBA" id="ARBA00002988"/>
    </source>
</evidence>
<comment type="pathway">
    <text evidence="3">Carbohydrate biosynthesis; gluconeogenesis.</text>
</comment>
<dbReference type="SUPFAM" id="SSF56059">
    <property type="entry name" value="Glutathione synthetase ATP-binding domain-like"/>
    <property type="match status" value="1"/>
</dbReference>
<evidence type="ECO:0000256" key="7">
    <source>
        <dbReference type="ARBA" id="ARBA00022723"/>
    </source>
</evidence>
<dbReference type="InterPro" id="IPR018274">
    <property type="entry name" value="PEP_util_AS"/>
</dbReference>
<gene>
    <name evidence="17" type="ORF">DM826_03135</name>
</gene>
<dbReference type="Gene3D" id="3.50.30.10">
    <property type="entry name" value="Phosphohistidine domain"/>
    <property type="match status" value="1"/>
</dbReference>
<dbReference type="GO" id="GO:0008986">
    <property type="term" value="F:pyruvate, water dikinase activity"/>
    <property type="evidence" value="ECO:0007669"/>
    <property type="project" value="UniProtKB-EC"/>
</dbReference>
<dbReference type="SUPFAM" id="SSF52009">
    <property type="entry name" value="Phosphohistidine domain"/>
    <property type="match status" value="1"/>
</dbReference>
<evidence type="ECO:0000259" key="16">
    <source>
        <dbReference type="Pfam" id="PF02896"/>
    </source>
</evidence>
<evidence type="ECO:0000259" key="14">
    <source>
        <dbReference type="Pfam" id="PF00391"/>
    </source>
</evidence>
<dbReference type="PROSITE" id="PS00370">
    <property type="entry name" value="PEP_ENZYMES_PHOS_SITE"/>
    <property type="match status" value="1"/>
</dbReference>
<evidence type="ECO:0000256" key="1">
    <source>
        <dbReference type="ARBA" id="ARBA00001946"/>
    </source>
</evidence>
<reference evidence="17 18" key="1">
    <citation type="submission" date="2018-06" db="EMBL/GenBank/DDBJ databases">
        <title>Halonotius sp. F13-13 a new haloarchaeeon isolated from a solar saltern from Isla Cristina, Huelva, Spain.</title>
        <authorList>
            <person name="Duran-Viseras A."/>
            <person name="Sanchez-Porro C."/>
            <person name="Ventosa A."/>
        </authorList>
    </citation>
    <scope>NUCLEOTIDE SEQUENCE [LARGE SCALE GENOMIC DNA]</scope>
    <source>
        <strain evidence="17 18">F13-13</strain>
    </source>
</reference>
<dbReference type="InterPro" id="IPR002192">
    <property type="entry name" value="PPDK_AMP/ATP-bd"/>
</dbReference>
<comment type="catalytic activity">
    <reaction evidence="13">
        <text>pyruvate + ATP + H2O = phosphoenolpyruvate + AMP + phosphate + 2 H(+)</text>
        <dbReference type="Rhea" id="RHEA:11364"/>
        <dbReference type="ChEBI" id="CHEBI:15361"/>
        <dbReference type="ChEBI" id="CHEBI:15377"/>
        <dbReference type="ChEBI" id="CHEBI:15378"/>
        <dbReference type="ChEBI" id="CHEBI:30616"/>
        <dbReference type="ChEBI" id="CHEBI:43474"/>
        <dbReference type="ChEBI" id="CHEBI:58702"/>
        <dbReference type="ChEBI" id="CHEBI:456215"/>
        <dbReference type="EC" id="2.7.9.2"/>
    </reaction>
</comment>
<evidence type="ECO:0000256" key="3">
    <source>
        <dbReference type="ARBA" id="ARBA00004742"/>
    </source>
</evidence>
<comment type="cofactor">
    <cofactor evidence="1">
        <name>Mg(2+)</name>
        <dbReference type="ChEBI" id="CHEBI:18420"/>
    </cofactor>
</comment>
<dbReference type="NCBIfam" id="NF005057">
    <property type="entry name" value="PRK06464.1"/>
    <property type="match status" value="1"/>
</dbReference>
<dbReference type="InterPro" id="IPR015813">
    <property type="entry name" value="Pyrv/PenolPyrv_kinase-like_dom"/>
</dbReference>
<dbReference type="SUPFAM" id="SSF51621">
    <property type="entry name" value="Phosphoenolpyruvate/pyruvate domain"/>
    <property type="match status" value="1"/>
</dbReference>
<evidence type="ECO:0000256" key="11">
    <source>
        <dbReference type="ARBA" id="ARBA00022842"/>
    </source>
</evidence>
<keyword evidence="11" id="KW-0460">Magnesium</keyword>
<evidence type="ECO:0000256" key="4">
    <source>
        <dbReference type="ARBA" id="ARBA00007837"/>
    </source>
</evidence>
<comment type="caution">
    <text evidence="17">The sequence shown here is derived from an EMBL/GenBank/DDBJ whole genome shotgun (WGS) entry which is preliminary data.</text>
</comment>
<dbReference type="EC" id="2.7.9.2" evidence="5"/>
<evidence type="ECO:0000259" key="15">
    <source>
        <dbReference type="Pfam" id="PF01326"/>
    </source>
</evidence>
<dbReference type="Gene3D" id="3.30.470.20">
    <property type="entry name" value="ATP-grasp fold, B domain"/>
    <property type="match status" value="1"/>
</dbReference>